<dbReference type="Gene3D" id="3.30.420.10">
    <property type="entry name" value="Ribonuclease H-like superfamily/Ribonuclease H"/>
    <property type="match status" value="1"/>
</dbReference>
<gene>
    <name evidence="2" type="ORF">F3Y22_tig00113725pilonHSYRG00927</name>
</gene>
<evidence type="ECO:0000313" key="2">
    <source>
        <dbReference type="EMBL" id="KAE8661546.1"/>
    </source>
</evidence>
<dbReference type="CDD" id="cd06222">
    <property type="entry name" value="RNase_H_like"/>
    <property type="match status" value="1"/>
</dbReference>
<dbReference type="InterPro" id="IPR012337">
    <property type="entry name" value="RNaseH-like_sf"/>
</dbReference>
<evidence type="ECO:0000313" key="3">
    <source>
        <dbReference type="Proteomes" id="UP000436088"/>
    </source>
</evidence>
<dbReference type="AlphaFoldDB" id="A0A6A2XHI4"/>
<dbReference type="InterPro" id="IPR002156">
    <property type="entry name" value="RNaseH_domain"/>
</dbReference>
<dbReference type="PANTHER" id="PTHR47723">
    <property type="entry name" value="OS05G0353850 PROTEIN"/>
    <property type="match status" value="1"/>
</dbReference>
<feature type="domain" description="RNase H type-1" evidence="1">
    <location>
        <begin position="14"/>
        <end position="70"/>
    </location>
</feature>
<name>A0A6A2XHI4_HIBSY</name>
<proteinExistence type="predicted"/>
<dbReference type="Proteomes" id="UP000436088">
    <property type="component" value="Unassembled WGS sequence"/>
</dbReference>
<dbReference type="InterPro" id="IPR036397">
    <property type="entry name" value="RNaseH_sf"/>
</dbReference>
<dbReference type="InterPro" id="IPR053151">
    <property type="entry name" value="RNase_H-like"/>
</dbReference>
<dbReference type="InterPro" id="IPR044730">
    <property type="entry name" value="RNase_H-like_dom_plant"/>
</dbReference>
<evidence type="ECO:0000259" key="1">
    <source>
        <dbReference type="Pfam" id="PF13456"/>
    </source>
</evidence>
<dbReference type="GO" id="GO:0004523">
    <property type="term" value="F:RNA-DNA hybrid ribonuclease activity"/>
    <property type="evidence" value="ECO:0007669"/>
    <property type="project" value="InterPro"/>
</dbReference>
<dbReference type="GO" id="GO:0003676">
    <property type="term" value="F:nucleic acid binding"/>
    <property type="evidence" value="ECO:0007669"/>
    <property type="project" value="InterPro"/>
</dbReference>
<sequence>MSVYSPDPGWLCLNVDGAVSRTSGLGSIGSLIRDTNGCWIVGFHKSVGILDALHAELWAIFSGLQLAWSNAAPSFSSLVRAITRIRSKGWMTDICWLPRVENHIADAIAKLPIPPSHCATLFHEPPEAIQLLVNIDCIGPMPCEPKSA</sequence>
<protein>
    <recommendedName>
        <fullName evidence="1">RNase H type-1 domain-containing protein</fullName>
    </recommendedName>
</protein>
<organism evidence="2 3">
    <name type="scientific">Hibiscus syriacus</name>
    <name type="common">Rose of Sharon</name>
    <dbReference type="NCBI Taxonomy" id="106335"/>
    <lineage>
        <taxon>Eukaryota</taxon>
        <taxon>Viridiplantae</taxon>
        <taxon>Streptophyta</taxon>
        <taxon>Embryophyta</taxon>
        <taxon>Tracheophyta</taxon>
        <taxon>Spermatophyta</taxon>
        <taxon>Magnoliopsida</taxon>
        <taxon>eudicotyledons</taxon>
        <taxon>Gunneridae</taxon>
        <taxon>Pentapetalae</taxon>
        <taxon>rosids</taxon>
        <taxon>malvids</taxon>
        <taxon>Malvales</taxon>
        <taxon>Malvaceae</taxon>
        <taxon>Malvoideae</taxon>
        <taxon>Hibiscus</taxon>
    </lineage>
</organism>
<accession>A0A6A2XHI4</accession>
<reference evidence="2" key="1">
    <citation type="submission" date="2019-09" db="EMBL/GenBank/DDBJ databases">
        <title>Draft genome information of white flower Hibiscus syriacus.</title>
        <authorList>
            <person name="Kim Y.-M."/>
        </authorList>
    </citation>
    <scope>NUCLEOTIDE SEQUENCE [LARGE SCALE GENOMIC DNA]</scope>
    <source>
        <strain evidence="2">YM2019G1</strain>
    </source>
</reference>
<dbReference type="PANTHER" id="PTHR47723:SF19">
    <property type="entry name" value="POLYNUCLEOTIDYL TRANSFERASE, RIBONUCLEASE H-LIKE SUPERFAMILY PROTEIN"/>
    <property type="match status" value="1"/>
</dbReference>
<dbReference type="SUPFAM" id="SSF53098">
    <property type="entry name" value="Ribonuclease H-like"/>
    <property type="match status" value="1"/>
</dbReference>
<comment type="caution">
    <text evidence="2">The sequence shown here is derived from an EMBL/GenBank/DDBJ whole genome shotgun (WGS) entry which is preliminary data.</text>
</comment>
<dbReference type="Pfam" id="PF13456">
    <property type="entry name" value="RVT_3"/>
    <property type="match status" value="1"/>
</dbReference>
<dbReference type="EMBL" id="VEPZ02001720">
    <property type="protein sequence ID" value="KAE8661546.1"/>
    <property type="molecule type" value="Genomic_DNA"/>
</dbReference>
<keyword evidence="3" id="KW-1185">Reference proteome</keyword>